<accession>A0AAD0UD49</accession>
<feature type="signal peptide" evidence="2">
    <location>
        <begin position="1"/>
        <end position="23"/>
    </location>
</feature>
<evidence type="ECO:0000256" key="2">
    <source>
        <dbReference type="SAM" id="SignalP"/>
    </source>
</evidence>
<sequence length="224" mass="23722">MKLLSLTLSPLLLAAAVYGTLQAVQHPDEAAATRVWMESTRPLSPPPPPTVPAGRAPTSAPTESDDSELADPFHPQQDAPASQPKRAPPSADEDDDEASPSHTFSPTATSVASAAPAPATLRLLGTLRRDQHWIAIAELDGATHRLQVGDMLPGGLGQVMAVREEQIDIAHAGNTRTISMASYQGAAPPAWVPPVPAFSMKTSRASRFTARKTKRRLIRPGVTP</sequence>
<evidence type="ECO:0000313" key="4">
    <source>
        <dbReference type="Proteomes" id="UP000269199"/>
    </source>
</evidence>
<feature type="region of interest" description="Disordered" evidence="1">
    <location>
        <begin position="39"/>
        <end position="113"/>
    </location>
</feature>
<evidence type="ECO:0008006" key="5">
    <source>
        <dbReference type="Google" id="ProtNLM"/>
    </source>
</evidence>
<reference evidence="3 4" key="1">
    <citation type="submission" date="2017-11" db="EMBL/GenBank/DDBJ databases">
        <title>Complete genome sequence of Herbaspirillum rubrisubalbicans DSM 11543.</title>
        <authorList>
            <person name="Chen M."/>
            <person name="An Q."/>
        </authorList>
    </citation>
    <scope>NUCLEOTIDE SEQUENCE [LARGE SCALE GENOMIC DNA]</scope>
    <source>
        <strain evidence="3 4">DSM 11543</strain>
    </source>
</reference>
<feature type="chain" id="PRO_5042144665" description="Pilus assembly protein PilP" evidence="2">
    <location>
        <begin position="24"/>
        <end position="224"/>
    </location>
</feature>
<dbReference type="RefSeq" id="WP_061790564.1">
    <property type="nucleotide sequence ID" value="NZ_CP024996.1"/>
</dbReference>
<proteinExistence type="predicted"/>
<protein>
    <recommendedName>
        <fullName evidence="5">Pilus assembly protein PilP</fullName>
    </recommendedName>
</protein>
<dbReference type="Gene3D" id="2.30.30.830">
    <property type="match status" value="1"/>
</dbReference>
<name>A0AAD0UD49_9BURK</name>
<dbReference type="Proteomes" id="UP000269199">
    <property type="component" value="Chromosome"/>
</dbReference>
<gene>
    <name evidence="3" type="ORF">RC54_21815</name>
</gene>
<keyword evidence="2" id="KW-0732">Signal</keyword>
<dbReference type="AlphaFoldDB" id="A0AAD0UD49"/>
<organism evidence="3 4">
    <name type="scientific">Herbaspirillum rubrisubalbicans</name>
    <dbReference type="NCBI Taxonomy" id="80842"/>
    <lineage>
        <taxon>Bacteria</taxon>
        <taxon>Pseudomonadati</taxon>
        <taxon>Pseudomonadota</taxon>
        <taxon>Betaproteobacteria</taxon>
        <taxon>Burkholderiales</taxon>
        <taxon>Oxalobacteraceae</taxon>
        <taxon>Herbaspirillum</taxon>
    </lineage>
</organism>
<evidence type="ECO:0000313" key="3">
    <source>
        <dbReference type="EMBL" id="AYR26292.1"/>
    </source>
</evidence>
<evidence type="ECO:0000256" key="1">
    <source>
        <dbReference type="SAM" id="MobiDB-lite"/>
    </source>
</evidence>
<dbReference type="EMBL" id="CP024996">
    <property type="protein sequence ID" value="AYR26292.1"/>
    <property type="molecule type" value="Genomic_DNA"/>
</dbReference>